<organism evidence="1">
    <name type="scientific">Anopheles sinensis</name>
    <name type="common">Mosquito</name>
    <dbReference type="NCBI Taxonomy" id="74873"/>
    <lineage>
        <taxon>Eukaryota</taxon>
        <taxon>Metazoa</taxon>
        <taxon>Ecdysozoa</taxon>
        <taxon>Arthropoda</taxon>
        <taxon>Hexapoda</taxon>
        <taxon>Insecta</taxon>
        <taxon>Pterygota</taxon>
        <taxon>Neoptera</taxon>
        <taxon>Endopterygota</taxon>
        <taxon>Diptera</taxon>
        <taxon>Nematocera</taxon>
        <taxon>Culicoidea</taxon>
        <taxon>Culicidae</taxon>
        <taxon>Anophelinae</taxon>
        <taxon>Anopheles</taxon>
    </lineage>
</organism>
<keyword evidence="3" id="KW-1185">Reference proteome</keyword>
<dbReference type="EMBL" id="KE524948">
    <property type="protein sequence ID" value="KFB38475.1"/>
    <property type="molecule type" value="Genomic_DNA"/>
</dbReference>
<accession>A0A084VKI1</accession>
<sequence>MCPQAHTGGESLINTTDLIAGGCRKSPLAGVGHVRKNTVLAPFFPPDAPTLELADVISRSLLAGLRDYNNSVAEPELEPKGFVIYARQQKPSSPHERAKGCGTLDARCQEYNRFNKCYVLFIIDDA</sequence>
<dbReference type="EnsemblMetazoa" id="ASIC005878-RA">
    <property type="protein sequence ID" value="ASIC005878-PA"/>
    <property type="gene ID" value="ASIC005878"/>
</dbReference>
<protein>
    <submittedName>
        <fullName evidence="1 2">Uncharacterized protein</fullName>
    </submittedName>
</protein>
<evidence type="ECO:0000313" key="1">
    <source>
        <dbReference type="EMBL" id="KFB38475.1"/>
    </source>
</evidence>
<reference evidence="1 3" key="1">
    <citation type="journal article" date="2014" name="BMC Genomics">
        <title>Genome sequence of Anopheles sinensis provides insight into genetics basis of mosquito competence for malaria parasites.</title>
        <authorList>
            <person name="Zhou D."/>
            <person name="Zhang D."/>
            <person name="Ding G."/>
            <person name="Shi L."/>
            <person name="Hou Q."/>
            <person name="Ye Y."/>
            <person name="Xu Y."/>
            <person name="Zhou H."/>
            <person name="Xiong C."/>
            <person name="Li S."/>
            <person name="Yu J."/>
            <person name="Hong S."/>
            <person name="Yu X."/>
            <person name="Zou P."/>
            <person name="Chen C."/>
            <person name="Chang X."/>
            <person name="Wang W."/>
            <person name="Lv Y."/>
            <person name="Sun Y."/>
            <person name="Ma L."/>
            <person name="Shen B."/>
            <person name="Zhu C."/>
        </authorList>
    </citation>
    <scope>NUCLEOTIDE SEQUENCE [LARGE SCALE GENOMIC DNA]</scope>
</reference>
<dbReference type="VEuPathDB" id="VectorBase:ASIC005878"/>
<evidence type="ECO:0000313" key="3">
    <source>
        <dbReference type="Proteomes" id="UP000030765"/>
    </source>
</evidence>
<proteinExistence type="predicted"/>
<evidence type="ECO:0000313" key="2">
    <source>
        <dbReference type="EnsemblMetazoa" id="ASIC005878-PA"/>
    </source>
</evidence>
<gene>
    <name evidence="1" type="ORF">ZHAS_00005878</name>
</gene>
<dbReference type="EMBL" id="ATLV01014225">
    <property type="status" value="NOT_ANNOTATED_CDS"/>
    <property type="molecule type" value="Genomic_DNA"/>
</dbReference>
<dbReference type="AlphaFoldDB" id="A0A084VKI1"/>
<dbReference type="Proteomes" id="UP000030765">
    <property type="component" value="Unassembled WGS sequence"/>
</dbReference>
<reference evidence="2" key="2">
    <citation type="submission" date="2020-05" db="UniProtKB">
        <authorList>
            <consortium name="EnsemblMetazoa"/>
        </authorList>
    </citation>
    <scope>IDENTIFICATION</scope>
</reference>
<name>A0A084VKI1_ANOSI</name>